<dbReference type="PANTHER" id="PTHR38847:SF1">
    <property type="entry name" value="PSEUDOURIDINE SYNTHASE RSUA_RLUA-LIKE DOMAIN-CONTAINING PROTEIN"/>
    <property type="match status" value="1"/>
</dbReference>
<evidence type="ECO:0000313" key="2">
    <source>
        <dbReference type="EMBL" id="MFD2462805.1"/>
    </source>
</evidence>
<dbReference type="Proteomes" id="UP001597419">
    <property type="component" value="Unassembled WGS sequence"/>
</dbReference>
<reference evidence="3" key="1">
    <citation type="journal article" date="2019" name="Int. J. Syst. Evol. Microbiol.">
        <title>The Global Catalogue of Microorganisms (GCM) 10K type strain sequencing project: providing services to taxonomists for standard genome sequencing and annotation.</title>
        <authorList>
            <consortium name="The Broad Institute Genomics Platform"/>
            <consortium name="The Broad Institute Genome Sequencing Center for Infectious Disease"/>
            <person name="Wu L."/>
            <person name="Ma J."/>
        </authorList>
    </citation>
    <scope>NUCLEOTIDE SEQUENCE [LARGE SCALE GENOMIC DNA]</scope>
    <source>
        <strain evidence="3">CGMCC 4.7643</strain>
    </source>
</reference>
<dbReference type="PANTHER" id="PTHR38847">
    <property type="match status" value="1"/>
</dbReference>
<organism evidence="2 3">
    <name type="scientific">Amycolatopsis samaneae</name>
    <dbReference type="NCBI Taxonomy" id="664691"/>
    <lineage>
        <taxon>Bacteria</taxon>
        <taxon>Bacillati</taxon>
        <taxon>Actinomycetota</taxon>
        <taxon>Actinomycetes</taxon>
        <taxon>Pseudonocardiales</taxon>
        <taxon>Pseudonocardiaceae</taxon>
        <taxon>Amycolatopsis</taxon>
    </lineage>
</organism>
<dbReference type="RefSeq" id="WP_345393270.1">
    <property type="nucleotide sequence ID" value="NZ_BAABHG010000005.1"/>
</dbReference>
<dbReference type="Pfam" id="PF14273">
    <property type="entry name" value="DUF4360"/>
    <property type="match status" value="1"/>
</dbReference>
<evidence type="ECO:0000313" key="3">
    <source>
        <dbReference type="Proteomes" id="UP001597419"/>
    </source>
</evidence>
<dbReference type="InterPro" id="IPR025649">
    <property type="entry name" value="DUF4360"/>
</dbReference>
<protein>
    <submittedName>
        <fullName evidence="2">DUF4360 domain-containing protein</fullName>
    </submittedName>
</protein>
<dbReference type="EMBL" id="JBHUKU010000020">
    <property type="protein sequence ID" value="MFD2462805.1"/>
    <property type="molecule type" value="Genomic_DNA"/>
</dbReference>
<name>A0ABW5GPQ6_9PSEU</name>
<proteinExistence type="predicted"/>
<sequence length="203" mass="21569">MSGLVHAALTTVLLAPVLLAPPAVAPQDPPPERVIIDVATINGPGCRPGTTEVSVAPGNTAFTVSHRDFSAKVGAHLPEIDRRNCRLGLNIHLPAGFTYGLRHAEHTGEAVLAAGAEGTFRGASYFATDSAPPVIRRTFRGPLNESWTVGADIELDKPCGLPGFLNLNTEVRLRAGTSGKGTPVSWVTLDRSTYQLTWRTCPR</sequence>
<feature type="chain" id="PRO_5046126418" evidence="1">
    <location>
        <begin position="26"/>
        <end position="203"/>
    </location>
</feature>
<evidence type="ECO:0000256" key="1">
    <source>
        <dbReference type="SAM" id="SignalP"/>
    </source>
</evidence>
<gene>
    <name evidence="2" type="ORF">ACFSYJ_29630</name>
</gene>
<comment type="caution">
    <text evidence="2">The sequence shown here is derived from an EMBL/GenBank/DDBJ whole genome shotgun (WGS) entry which is preliminary data.</text>
</comment>
<keyword evidence="3" id="KW-1185">Reference proteome</keyword>
<feature type="signal peptide" evidence="1">
    <location>
        <begin position="1"/>
        <end position="25"/>
    </location>
</feature>
<keyword evidence="1" id="KW-0732">Signal</keyword>
<accession>A0ABW5GPQ6</accession>